<dbReference type="PANTHER" id="PTHR30478:SF0">
    <property type="entry name" value="BETA SLIDING CLAMP"/>
    <property type="match status" value="1"/>
</dbReference>
<dbReference type="InterPro" id="IPR022635">
    <property type="entry name" value="DNA_polIII_beta_C"/>
</dbReference>
<keyword evidence="6 10" id="KW-0548">Nucleotidyltransferase</keyword>
<dbReference type="SUPFAM" id="SSF55979">
    <property type="entry name" value="DNA clamp"/>
    <property type="match status" value="3"/>
</dbReference>
<dbReference type="GO" id="GO:0005737">
    <property type="term" value="C:cytoplasm"/>
    <property type="evidence" value="ECO:0007669"/>
    <property type="project" value="UniProtKB-SubCell"/>
</dbReference>
<evidence type="ECO:0000256" key="10">
    <source>
        <dbReference type="PIRNR" id="PIRNR000804"/>
    </source>
</evidence>
<dbReference type="SMART" id="SM00480">
    <property type="entry name" value="POL3Bc"/>
    <property type="match status" value="1"/>
</dbReference>
<evidence type="ECO:0000256" key="3">
    <source>
        <dbReference type="ARBA" id="ARBA00021035"/>
    </source>
</evidence>
<dbReference type="Pfam" id="PF02768">
    <property type="entry name" value="DNA_pol3_beta_3"/>
    <property type="match status" value="1"/>
</dbReference>
<dbReference type="Pfam" id="PF00712">
    <property type="entry name" value="DNA_pol3_beta"/>
    <property type="match status" value="1"/>
</dbReference>
<evidence type="ECO:0000313" key="14">
    <source>
        <dbReference type="EMBL" id="KAA0258853.1"/>
    </source>
</evidence>
<dbReference type="EMBL" id="VFJB01000003">
    <property type="protein sequence ID" value="KAA0258853.1"/>
    <property type="molecule type" value="Genomic_DNA"/>
</dbReference>
<evidence type="ECO:0000256" key="7">
    <source>
        <dbReference type="ARBA" id="ARBA00022705"/>
    </source>
</evidence>
<keyword evidence="8 10" id="KW-0239">DNA-directed DNA polymerase</keyword>
<comment type="subunit">
    <text evidence="10">Forms a ring-shaped head-to-tail homodimer around DNA.</text>
</comment>
<proteinExistence type="inferred from homology"/>
<dbReference type="GO" id="GO:0008408">
    <property type="term" value="F:3'-5' exonuclease activity"/>
    <property type="evidence" value="ECO:0007669"/>
    <property type="project" value="InterPro"/>
</dbReference>
<dbReference type="OrthoDB" id="8421503at2"/>
<keyword evidence="5 10" id="KW-0808">Transferase</keyword>
<dbReference type="Gene3D" id="3.70.10.10">
    <property type="match status" value="1"/>
</dbReference>
<sequence>MKFKCLKNDIVNIVQYANSFTTSKNISTILQNLYIEAEGNEITIKSTNLQTAFTGRFEAEIEQTGTTTIPAKKFAEILKELPDGSIIDAEFTGSKFIIKSGKSKFTLSTLPPEHFPTISDITPEYFIRLKSEELKKMLEKIQFCISNDHSKLEYTGGHFKVFGNKLELSAADFQKIGITESTFEEEFSDEFTINIPKKTITELIKLLDLDEFVSIETDRKQAIFNIGNITIFTKLIEKYISSLNKLFNIEYKVSVRLPKERILDSVKRVSTLTSDITHAAVFSFNHNQLDIYSLETEYGQGYESVDGIEYENEPMDIILNTKHVIDVLNHIDTEYFIIKLVGRKNPVLIFPDEDWYRYLLTPISIERKL</sequence>
<evidence type="ECO:0000313" key="15">
    <source>
        <dbReference type="Proteomes" id="UP000322876"/>
    </source>
</evidence>
<accession>A0A5A8F618</accession>
<dbReference type="Proteomes" id="UP000322876">
    <property type="component" value="Unassembled WGS sequence"/>
</dbReference>
<name>A0A5A8F618_9BACT</name>
<gene>
    <name evidence="14" type="primary">dnaN</name>
    <name evidence="14" type="ORF">FHQ18_02595</name>
</gene>
<comment type="subcellular location">
    <subcellularLocation>
        <location evidence="1 10">Cytoplasm</location>
    </subcellularLocation>
</comment>
<organism evidence="14 15">
    <name type="scientific">Deferribacter autotrophicus</name>
    <dbReference type="NCBI Taxonomy" id="500465"/>
    <lineage>
        <taxon>Bacteria</taxon>
        <taxon>Pseudomonadati</taxon>
        <taxon>Deferribacterota</taxon>
        <taxon>Deferribacteres</taxon>
        <taxon>Deferribacterales</taxon>
        <taxon>Deferribacteraceae</taxon>
        <taxon>Deferribacter</taxon>
    </lineage>
</organism>
<dbReference type="InterPro" id="IPR046938">
    <property type="entry name" value="DNA_clamp_sf"/>
</dbReference>
<dbReference type="GO" id="GO:0006271">
    <property type="term" value="P:DNA strand elongation involved in DNA replication"/>
    <property type="evidence" value="ECO:0007669"/>
    <property type="project" value="TreeGrafter"/>
</dbReference>
<dbReference type="AlphaFoldDB" id="A0A5A8F618"/>
<feature type="domain" description="DNA polymerase III beta sliding clamp C-terminal" evidence="13">
    <location>
        <begin position="251"/>
        <end position="354"/>
    </location>
</feature>
<keyword evidence="4 10" id="KW-0963">Cytoplasm</keyword>
<dbReference type="GO" id="GO:0003887">
    <property type="term" value="F:DNA-directed DNA polymerase activity"/>
    <property type="evidence" value="ECO:0007669"/>
    <property type="project" value="UniProtKB-UniRule"/>
</dbReference>
<evidence type="ECO:0000256" key="9">
    <source>
        <dbReference type="ARBA" id="ARBA00023125"/>
    </source>
</evidence>
<dbReference type="GO" id="GO:0009360">
    <property type="term" value="C:DNA polymerase III complex"/>
    <property type="evidence" value="ECO:0007669"/>
    <property type="project" value="InterPro"/>
</dbReference>
<keyword evidence="9" id="KW-0238">DNA-binding</keyword>
<dbReference type="InterPro" id="IPR022637">
    <property type="entry name" value="DNA_polIII_beta_cen"/>
</dbReference>
<comment type="function">
    <text evidence="10">Confers DNA tethering and processivity to DNA polymerases and other proteins. Acts as a clamp, forming a ring around DNA (a reaction catalyzed by the clamp-loading complex) which diffuses in an ATP-independent manner freely and bidirectionally along dsDNA. Initially characterized for its ability to contact the catalytic subunit of DNA polymerase III (Pol III), a complex, multichain enzyme responsible for most of the replicative synthesis in bacteria; Pol III exhibits 3'-5' exonuclease proofreading activity. The beta chain is required for initiation of replication as well as for processivity of DNA replication.</text>
</comment>
<evidence type="ECO:0000256" key="4">
    <source>
        <dbReference type="ARBA" id="ARBA00022490"/>
    </source>
</evidence>
<feature type="domain" description="DNA polymerase III beta sliding clamp N-terminal" evidence="11">
    <location>
        <begin position="1"/>
        <end position="118"/>
    </location>
</feature>
<dbReference type="CDD" id="cd00140">
    <property type="entry name" value="beta_clamp"/>
    <property type="match status" value="1"/>
</dbReference>
<dbReference type="NCBIfam" id="TIGR00663">
    <property type="entry name" value="dnan"/>
    <property type="match status" value="1"/>
</dbReference>
<evidence type="ECO:0000259" key="11">
    <source>
        <dbReference type="Pfam" id="PF00712"/>
    </source>
</evidence>
<dbReference type="PIRSF" id="PIRSF000804">
    <property type="entry name" value="DNA_pol_III_b"/>
    <property type="match status" value="1"/>
</dbReference>
<protein>
    <recommendedName>
        <fullName evidence="3 10">Beta sliding clamp</fullName>
    </recommendedName>
</protein>
<reference evidence="14 15" key="1">
    <citation type="submission" date="2019-06" db="EMBL/GenBank/DDBJ databases">
        <title>Genomic insights into carbon and energy metabolism of Deferribacter autotrophicus revealed new metabolic traits in the phylum Deferribacteres.</title>
        <authorList>
            <person name="Slobodkin A.I."/>
            <person name="Slobodkina G.B."/>
            <person name="Allioux M."/>
            <person name="Alain K."/>
            <person name="Jebbar M."/>
            <person name="Shadrin V."/>
            <person name="Kublanov I.V."/>
            <person name="Toshchakov S.V."/>
            <person name="Bonch-Osmolovskaya E.A."/>
        </authorList>
    </citation>
    <scope>NUCLEOTIDE SEQUENCE [LARGE SCALE GENOMIC DNA]</scope>
    <source>
        <strain evidence="14 15">SL50</strain>
    </source>
</reference>
<comment type="similarity">
    <text evidence="2 10">Belongs to the beta sliding clamp family.</text>
</comment>
<feature type="domain" description="DNA polymerase III beta sliding clamp central" evidence="12">
    <location>
        <begin position="129"/>
        <end position="237"/>
    </location>
</feature>
<keyword evidence="15" id="KW-1185">Reference proteome</keyword>
<dbReference type="Pfam" id="PF02767">
    <property type="entry name" value="DNA_pol3_beta_2"/>
    <property type="match status" value="1"/>
</dbReference>
<evidence type="ECO:0000256" key="2">
    <source>
        <dbReference type="ARBA" id="ARBA00010752"/>
    </source>
</evidence>
<dbReference type="PANTHER" id="PTHR30478">
    <property type="entry name" value="DNA POLYMERASE III SUBUNIT BETA"/>
    <property type="match status" value="1"/>
</dbReference>
<evidence type="ECO:0000256" key="1">
    <source>
        <dbReference type="ARBA" id="ARBA00004496"/>
    </source>
</evidence>
<evidence type="ECO:0000256" key="8">
    <source>
        <dbReference type="ARBA" id="ARBA00022932"/>
    </source>
</evidence>
<comment type="caution">
    <text evidence="14">The sequence shown here is derived from an EMBL/GenBank/DDBJ whole genome shotgun (WGS) entry which is preliminary data.</text>
</comment>
<keyword evidence="7 10" id="KW-0235">DNA replication</keyword>
<dbReference type="InterPro" id="IPR001001">
    <property type="entry name" value="DNA_polIII_beta"/>
</dbReference>
<evidence type="ECO:0000256" key="5">
    <source>
        <dbReference type="ARBA" id="ARBA00022679"/>
    </source>
</evidence>
<dbReference type="RefSeq" id="WP_149265612.1">
    <property type="nucleotide sequence ID" value="NZ_VFJB01000003.1"/>
</dbReference>
<evidence type="ECO:0000259" key="12">
    <source>
        <dbReference type="Pfam" id="PF02767"/>
    </source>
</evidence>
<evidence type="ECO:0000256" key="6">
    <source>
        <dbReference type="ARBA" id="ARBA00022695"/>
    </source>
</evidence>
<dbReference type="InterPro" id="IPR022634">
    <property type="entry name" value="DNA_polIII_beta_N"/>
</dbReference>
<evidence type="ECO:0000259" key="13">
    <source>
        <dbReference type="Pfam" id="PF02768"/>
    </source>
</evidence>
<dbReference type="Gene3D" id="3.10.150.10">
    <property type="entry name" value="DNA Polymerase III, subunit A, domain 2"/>
    <property type="match status" value="1"/>
</dbReference>
<dbReference type="GO" id="GO:0003677">
    <property type="term" value="F:DNA binding"/>
    <property type="evidence" value="ECO:0007669"/>
    <property type="project" value="UniProtKB-UniRule"/>
</dbReference>